<dbReference type="AlphaFoldDB" id="A0A6A6X460"/>
<sequence length="82" mass="8887">MAVRCGAVRWARWPWALLGRGQARAPPWLCAVLARGGSIAGDETAARQKGQGRHPTWSEILKTPLSPRPSPPCPQHHTNTSA</sequence>
<protein>
    <submittedName>
        <fullName evidence="2">Uncharacterized protein</fullName>
    </submittedName>
</protein>
<evidence type="ECO:0000256" key="1">
    <source>
        <dbReference type="SAM" id="MobiDB-lite"/>
    </source>
</evidence>
<dbReference type="Proteomes" id="UP000799757">
    <property type="component" value="Unassembled WGS sequence"/>
</dbReference>
<evidence type="ECO:0000313" key="3">
    <source>
        <dbReference type="Proteomes" id="UP000799757"/>
    </source>
</evidence>
<name>A0A6A6X460_9PLEO</name>
<keyword evidence="3" id="KW-1185">Reference proteome</keyword>
<accession>A0A6A6X460</accession>
<proteinExistence type="predicted"/>
<feature type="non-terminal residue" evidence="2">
    <location>
        <position position="82"/>
    </location>
</feature>
<organism evidence="2 3">
    <name type="scientific">Melanomma pulvis-pyrius CBS 109.77</name>
    <dbReference type="NCBI Taxonomy" id="1314802"/>
    <lineage>
        <taxon>Eukaryota</taxon>
        <taxon>Fungi</taxon>
        <taxon>Dikarya</taxon>
        <taxon>Ascomycota</taxon>
        <taxon>Pezizomycotina</taxon>
        <taxon>Dothideomycetes</taxon>
        <taxon>Pleosporomycetidae</taxon>
        <taxon>Pleosporales</taxon>
        <taxon>Melanommataceae</taxon>
        <taxon>Melanomma</taxon>
    </lineage>
</organism>
<reference evidence="2" key="1">
    <citation type="journal article" date="2020" name="Stud. Mycol.">
        <title>101 Dothideomycetes genomes: a test case for predicting lifestyles and emergence of pathogens.</title>
        <authorList>
            <person name="Haridas S."/>
            <person name="Albert R."/>
            <person name="Binder M."/>
            <person name="Bloem J."/>
            <person name="Labutti K."/>
            <person name="Salamov A."/>
            <person name="Andreopoulos B."/>
            <person name="Baker S."/>
            <person name="Barry K."/>
            <person name="Bills G."/>
            <person name="Bluhm B."/>
            <person name="Cannon C."/>
            <person name="Castanera R."/>
            <person name="Culley D."/>
            <person name="Daum C."/>
            <person name="Ezra D."/>
            <person name="Gonzalez J."/>
            <person name="Henrissat B."/>
            <person name="Kuo A."/>
            <person name="Liang C."/>
            <person name="Lipzen A."/>
            <person name="Lutzoni F."/>
            <person name="Magnuson J."/>
            <person name="Mondo S."/>
            <person name="Nolan M."/>
            <person name="Ohm R."/>
            <person name="Pangilinan J."/>
            <person name="Park H.-J."/>
            <person name="Ramirez L."/>
            <person name="Alfaro M."/>
            <person name="Sun H."/>
            <person name="Tritt A."/>
            <person name="Yoshinaga Y."/>
            <person name="Zwiers L.-H."/>
            <person name="Turgeon B."/>
            <person name="Goodwin S."/>
            <person name="Spatafora J."/>
            <person name="Crous P."/>
            <person name="Grigoriev I."/>
        </authorList>
    </citation>
    <scope>NUCLEOTIDE SEQUENCE</scope>
    <source>
        <strain evidence="2">CBS 109.77</strain>
    </source>
</reference>
<evidence type="ECO:0000313" key="2">
    <source>
        <dbReference type="EMBL" id="KAF2790934.1"/>
    </source>
</evidence>
<feature type="region of interest" description="Disordered" evidence="1">
    <location>
        <begin position="42"/>
        <end position="82"/>
    </location>
</feature>
<dbReference type="EMBL" id="MU002047">
    <property type="protein sequence ID" value="KAF2790934.1"/>
    <property type="molecule type" value="Genomic_DNA"/>
</dbReference>
<gene>
    <name evidence="2" type="ORF">K505DRAFT_327252</name>
</gene>